<keyword evidence="6" id="KW-0611">Plant defense</keyword>
<dbReference type="SMART" id="SM00382">
    <property type="entry name" value="AAA"/>
    <property type="match status" value="1"/>
</dbReference>
<name>A0A5C7IFV5_9ROSI</name>
<evidence type="ECO:0000313" key="11">
    <source>
        <dbReference type="Proteomes" id="UP000323000"/>
    </source>
</evidence>
<accession>A0A5C7IFV5</accession>
<dbReference type="InterPro" id="IPR027417">
    <property type="entry name" value="P-loop_NTPase"/>
</dbReference>
<proteinExistence type="inferred from homology"/>
<dbReference type="SUPFAM" id="SSF52540">
    <property type="entry name" value="P-loop containing nucleoside triphosphate hydrolases"/>
    <property type="match status" value="1"/>
</dbReference>
<dbReference type="Pfam" id="PF00931">
    <property type="entry name" value="NB-ARC"/>
    <property type="match status" value="1"/>
</dbReference>
<protein>
    <recommendedName>
        <fullName evidence="9">Phorbol-ester/DAG-type domain-containing protein</fullName>
    </recommendedName>
</protein>
<dbReference type="Gene3D" id="1.10.8.430">
    <property type="entry name" value="Helical domain of apoptotic protease-activating factors"/>
    <property type="match status" value="1"/>
</dbReference>
<dbReference type="GO" id="GO:0005524">
    <property type="term" value="F:ATP binding"/>
    <property type="evidence" value="ECO:0007669"/>
    <property type="project" value="UniProtKB-KW"/>
</dbReference>
<dbReference type="InterPro" id="IPR058922">
    <property type="entry name" value="WHD_DRP"/>
</dbReference>
<dbReference type="GO" id="GO:0046872">
    <property type="term" value="F:metal ion binding"/>
    <property type="evidence" value="ECO:0007669"/>
    <property type="project" value="UniProtKB-KW"/>
</dbReference>
<dbReference type="OrthoDB" id="1394818at2759"/>
<keyword evidence="4" id="KW-0677">Repeat</keyword>
<dbReference type="Gene3D" id="3.80.10.10">
    <property type="entry name" value="Ribonuclease Inhibitor"/>
    <property type="match status" value="2"/>
</dbReference>
<evidence type="ECO:0000256" key="4">
    <source>
        <dbReference type="ARBA" id="ARBA00022737"/>
    </source>
</evidence>
<feature type="domain" description="Phorbol-ester/DAG-type" evidence="9">
    <location>
        <begin position="902"/>
        <end position="949"/>
    </location>
</feature>
<dbReference type="SUPFAM" id="SSF52058">
    <property type="entry name" value="L domain-like"/>
    <property type="match status" value="1"/>
</dbReference>
<evidence type="ECO:0000313" key="10">
    <source>
        <dbReference type="EMBL" id="TXG68113.1"/>
    </source>
</evidence>
<comment type="caution">
    <text evidence="10">The sequence shown here is derived from an EMBL/GenBank/DDBJ whole genome shotgun (WGS) entry which is preliminary data.</text>
</comment>
<dbReference type="Pfam" id="PF23559">
    <property type="entry name" value="WHD_DRP"/>
    <property type="match status" value="1"/>
</dbReference>
<organism evidence="10 11">
    <name type="scientific">Acer yangbiense</name>
    <dbReference type="NCBI Taxonomy" id="1000413"/>
    <lineage>
        <taxon>Eukaryota</taxon>
        <taxon>Viridiplantae</taxon>
        <taxon>Streptophyta</taxon>
        <taxon>Embryophyta</taxon>
        <taxon>Tracheophyta</taxon>
        <taxon>Spermatophyta</taxon>
        <taxon>Magnoliopsida</taxon>
        <taxon>eudicotyledons</taxon>
        <taxon>Gunneridae</taxon>
        <taxon>Pentapetalae</taxon>
        <taxon>rosids</taxon>
        <taxon>malvids</taxon>
        <taxon>Sapindales</taxon>
        <taxon>Sapindaceae</taxon>
        <taxon>Hippocastanoideae</taxon>
        <taxon>Acereae</taxon>
        <taxon>Acer</taxon>
    </lineage>
</organism>
<dbReference type="InterPro" id="IPR050905">
    <property type="entry name" value="Plant_NBS-LRR"/>
</dbReference>
<evidence type="ECO:0000256" key="7">
    <source>
        <dbReference type="ARBA" id="ARBA00022833"/>
    </source>
</evidence>
<dbReference type="GO" id="GO:0043531">
    <property type="term" value="F:ADP binding"/>
    <property type="evidence" value="ECO:0007669"/>
    <property type="project" value="InterPro"/>
</dbReference>
<keyword evidence="5" id="KW-0547">Nucleotide-binding</keyword>
<dbReference type="FunFam" id="1.10.10.10:FF:000322">
    <property type="entry name" value="Probable disease resistance protein At1g63360"/>
    <property type="match status" value="1"/>
</dbReference>
<dbReference type="PANTHER" id="PTHR33463:SF220">
    <property type="entry name" value="NB-ARC DOMAIN-CONTAINING PROTEIN"/>
    <property type="match status" value="1"/>
</dbReference>
<dbReference type="InterPro" id="IPR042197">
    <property type="entry name" value="Apaf_helical"/>
</dbReference>
<dbReference type="AlphaFoldDB" id="A0A5C7IFV5"/>
<evidence type="ECO:0000256" key="3">
    <source>
        <dbReference type="ARBA" id="ARBA00022723"/>
    </source>
</evidence>
<dbReference type="PRINTS" id="PR00364">
    <property type="entry name" value="DISEASERSIST"/>
</dbReference>
<evidence type="ECO:0000256" key="5">
    <source>
        <dbReference type="ARBA" id="ARBA00022741"/>
    </source>
</evidence>
<sequence>MGNWNSYRDDLYVLKTELDNLIQTRNDVMKKIAEEGEEEQQPMKPTNEVQLWLSRVQAVETEVDELIRGASEELEKLHPGGMNISMSSSSYYELEDMVADKLEAVTNLIKEGAFLVADEVPVVTTLIDEGAPEVAVAETIPAEDVADDQLPIVGMESIFQKVWRCLKKGGGEDEDDYDDGVGIIGVYGMGGVGKTTLLKQINKKLDLEMKNDFDVVIWVVVSRDLQLDKIQQQIGEKIGLFDNKVWKHKNFAEKASDIFKILEEKKFVLLMDDLWERVDLTKAGVPLPSLENSSKIVFTTRSLQICSLMEADKLFKVTCLSDNDAWKLFKALVGDETLQSHPEVLPYARGVYGECCGLPLALVSIGRAMASKKTPQEWSDVREVLRRSMTSYSGSEGQLKKDIHNNLKLSYDNLQNDMFKSCFLYCCLFPRYQLIKKWDLIDCWIGEGFLDDRLGAQLSQGHYIIDVLLSVCLLEQFEEDDSYVKMHYWIHDMSLWIASKIEMEKGNFVFSRDTYNLLTEDLVKATRMSLRNDVIENLSDAPKSPHLQTLFLICNHSEVISNDFFFQFMPSLKVLNLSYNYFLTKLPSGISNLISLQHLDLSYADIQELPKELRDLKKLKCLNLENTRSLRTIPRQLISKFSVLHVLRLWDCCFMLQSTSDSVVCNDAQLLIEELLCLKNLSMLSITLNNSHALQRLLSSNSLQSCIQSLCLRDLSHPKSIKVPLTDLKHLNTLEISNCKYLGELEVDFVGEAQAQDVRESPCSFYFLHEVIIIGCRKLRELTWLILAPNLKYLEISYCDEIEEIINVGKLSECPELMGNVIPFSKLKFLSLEYLPKLRSIYWTDLPFPDLKESNIRQCPMLPVPPRLLKISVRLESSVSSGIFTNLPRADTMGEIHAGHPHHEVVLKSYKKPYTCDGCKEPGIGSRHRCEYCDYDLHKHCMFYKSTTCHDFFPNSTFKFLLWPPGHRERCCNGCGKLVRGFVYHCKEKGWDLHPCCMNLPNKLKVDDVNFKLRDKVLKKCFWCNRRRPEGNVSGIRGWSYVSNCEKYHFHVYCASEMMLEGWKNECYSNKNDNDQTAPDSLALALEALGLPIRSRGKGSGSSGDKFIRIVKMFFKGFVGILLGDPTITLTCLVAELIR</sequence>
<dbReference type="InterPro" id="IPR003593">
    <property type="entry name" value="AAA+_ATPase"/>
</dbReference>
<dbReference type="PANTHER" id="PTHR33463">
    <property type="entry name" value="NB-ARC DOMAIN-CONTAINING PROTEIN-RELATED"/>
    <property type="match status" value="1"/>
</dbReference>
<evidence type="ECO:0000256" key="2">
    <source>
        <dbReference type="ARBA" id="ARBA00022614"/>
    </source>
</evidence>
<evidence type="ECO:0000256" key="1">
    <source>
        <dbReference type="ARBA" id="ARBA00008894"/>
    </source>
</evidence>
<dbReference type="PROSITE" id="PS50081">
    <property type="entry name" value="ZF_DAG_PE_2"/>
    <property type="match status" value="1"/>
</dbReference>
<gene>
    <name evidence="10" type="ORF">EZV62_009388</name>
</gene>
<dbReference type="InterPro" id="IPR032675">
    <property type="entry name" value="LRR_dom_sf"/>
</dbReference>
<comment type="similarity">
    <text evidence="1">Belongs to the disease resistance NB-LRR family.</text>
</comment>
<dbReference type="Pfam" id="PF23598">
    <property type="entry name" value="LRR_14"/>
    <property type="match status" value="1"/>
</dbReference>
<keyword evidence="2" id="KW-0433">Leucine-rich repeat</keyword>
<dbReference type="SUPFAM" id="SSF57889">
    <property type="entry name" value="Cysteine-rich domain"/>
    <property type="match status" value="2"/>
</dbReference>
<dbReference type="InterPro" id="IPR055414">
    <property type="entry name" value="LRR_R13L4/SHOC2-like"/>
</dbReference>
<dbReference type="FunFam" id="3.40.50.300:FF:001091">
    <property type="entry name" value="Probable disease resistance protein At1g61300"/>
    <property type="match status" value="1"/>
</dbReference>
<evidence type="ECO:0000256" key="8">
    <source>
        <dbReference type="ARBA" id="ARBA00022840"/>
    </source>
</evidence>
<dbReference type="EMBL" id="VAHF01000003">
    <property type="protein sequence ID" value="TXG68113.1"/>
    <property type="molecule type" value="Genomic_DNA"/>
</dbReference>
<dbReference type="GO" id="GO:0006952">
    <property type="term" value="P:defense response"/>
    <property type="evidence" value="ECO:0007669"/>
    <property type="project" value="UniProtKB-KW"/>
</dbReference>
<dbReference type="Proteomes" id="UP000323000">
    <property type="component" value="Chromosome 3"/>
</dbReference>
<dbReference type="FunFam" id="1.10.8.430:FF:000003">
    <property type="entry name" value="Probable disease resistance protein At5g66910"/>
    <property type="match status" value="1"/>
</dbReference>
<reference evidence="11" key="1">
    <citation type="journal article" date="2019" name="Gigascience">
        <title>De novo genome assembly of the endangered Acer yangbiense, a plant species with extremely small populations endemic to Yunnan Province, China.</title>
        <authorList>
            <person name="Yang J."/>
            <person name="Wariss H.M."/>
            <person name="Tao L."/>
            <person name="Zhang R."/>
            <person name="Yun Q."/>
            <person name="Hollingsworth P."/>
            <person name="Dao Z."/>
            <person name="Luo G."/>
            <person name="Guo H."/>
            <person name="Ma Y."/>
            <person name="Sun W."/>
        </authorList>
    </citation>
    <scope>NUCLEOTIDE SEQUENCE [LARGE SCALE GENOMIC DNA]</scope>
    <source>
        <strain evidence="11">cv. Malutang</strain>
    </source>
</reference>
<dbReference type="Gene3D" id="3.40.50.300">
    <property type="entry name" value="P-loop containing nucleotide triphosphate hydrolases"/>
    <property type="match status" value="1"/>
</dbReference>
<evidence type="ECO:0000256" key="6">
    <source>
        <dbReference type="ARBA" id="ARBA00022821"/>
    </source>
</evidence>
<dbReference type="InterPro" id="IPR002219">
    <property type="entry name" value="PKC_DAG/PE"/>
</dbReference>
<keyword evidence="11" id="KW-1185">Reference proteome</keyword>
<dbReference type="InterPro" id="IPR046349">
    <property type="entry name" value="C1-like_sf"/>
</dbReference>
<keyword evidence="8" id="KW-0067">ATP-binding</keyword>
<keyword evidence="7" id="KW-0862">Zinc</keyword>
<dbReference type="InterPro" id="IPR002182">
    <property type="entry name" value="NB-ARC"/>
</dbReference>
<keyword evidence="3" id="KW-0479">Metal-binding</keyword>
<evidence type="ECO:0000259" key="9">
    <source>
        <dbReference type="PROSITE" id="PS50081"/>
    </source>
</evidence>